<dbReference type="CDD" id="cd00082">
    <property type="entry name" value="HisKA"/>
    <property type="match status" value="1"/>
</dbReference>
<comment type="catalytic activity">
    <reaction evidence="1">
        <text>ATP + protein L-histidine = ADP + protein N-phospho-L-histidine.</text>
        <dbReference type="EC" id="2.7.13.3"/>
    </reaction>
</comment>
<dbReference type="InterPro" id="IPR001789">
    <property type="entry name" value="Sig_transdc_resp-reg_receiver"/>
</dbReference>
<dbReference type="Gene3D" id="3.30.565.10">
    <property type="entry name" value="Histidine kinase-like ATPase, C-terminal domain"/>
    <property type="match status" value="1"/>
</dbReference>
<dbReference type="InterPro" id="IPR003661">
    <property type="entry name" value="HisK_dim/P_dom"/>
</dbReference>
<evidence type="ECO:0000256" key="2">
    <source>
        <dbReference type="ARBA" id="ARBA00012438"/>
    </source>
</evidence>
<proteinExistence type="predicted"/>
<keyword evidence="3 5" id="KW-0597">Phosphoprotein</keyword>
<dbReference type="Pfam" id="PF02518">
    <property type="entry name" value="HATPase_c"/>
    <property type="match status" value="1"/>
</dbReference>
<dbReference type="InterPro" id="IPR011006">
    <property type="entry name" value="CheY-like_superfamily"/>
</dbReference>
<name>A0A504JMG1_9FLAO</name>
<dbReference type="PANTHER" id="PTHR45339">
    <property type="entry name" value="HYBRID SIGNAL TRANSDUCTION HISTIDINE KINASE J"/>
    <property type="match status" value="1"/>
</dbReference>
<evidence type="ECO:0000256" key="5">
    <source>
        <dbReference type="PROSITE-ProRule" id="PRU00169"/>
    </source>
</evidence>
<comment type="caution">
    <text evidence="8">The sequence shown here is derived from an EMBL/GenBank/DDBJ whole genome shotgun (WGS) entry which is preliminary data.</text>
</comment>
<dbReference type="PANTHER" id="PTHR45339:SF1">
    <property type="entry name" value="HYBRID SIGNAL TRANSDUCTION HISTIDINE KINASE J"/>
    <property type="match status" value="1"/>
</dbReference>
<feature type="domain" description="Response regulatory" evidence="7">
    <location>
        <begin position="291"/>
        <end position="405"/>
    </location>
</feature>
<dbReference type="SMART" id="SM00448">
    <property type="entry name" value="REC"/>
    <property type="match status" value="1"/>
</dbReference>
<organism evidence="8 9">
    <name type="scientific">Aquimarina algicola</name>
    <dbReference type="NCBI Taxonomy" id="2589995"/>
    <lineage>
        <taxon>Bacteria</taxon>
        <taxon>Pseudomonadati</taxon>
        <taxon>Bacteroidota</taxon>
        <taxon>Flavobacteriia</taxon>
        <taxon>Flavobacteriales</taxon>
        <taxon>Flavobacteriaceae</taxon>
        <taxon>Aquimarina</taxon>
    </lineage>
</organism>
<dbReference type="InterPro" id="IPR036890">
    <property type="entry name" value="HATPase_C_sf"/>
</dbReference>
<dbReference type="GO" id="GO:0000155">
    <property type="term" value="F:phosphorelay sensor kinase activity"/>
    <property type="evidence" value="ECO:0007669"/>
    <property type="project" value="InterPro"/>
</dbReference>
<dbReference type="EMBL" id="VFWZ01000001">
    <property type="protein sequence ID" value="TPN88968.1"/>
    <property type="molecule type" value="Genomic_DNA"/>
</dbReference>
<dbReference type="InterPro" id="IPR005467">
    <property type="entry name" value="His_kinase_dom"/>
</dbReference>
<dbReference type="CDD" id="cd17546">
    <property type="entry name" value="REC_hyHK_CKI1_RcsC-like"/>
    <property type="match status" value="1"/>
</dbReference>
<evidence type="ECO:0000259" key="6">
    <source>
        <dbReference type="PROSITE" id="PS50109"/>
    </source>
</evidence>
<evidence type="ECO:0000256" key="4">
    <source>
        <dbReference type="ARBA" id="ARBA00023012"/>
    </source>
</evidence>
<dbReference type="SUPFAM" id="SSF47384">
    <property type="entry name" value="Homodimeric domain of signal transducing histidine kinase"/>
    <property type="match status" value="1"/>
</dbReference>
<dbReference type="Gene3D" id="1.10.287.130">
    <property type="match status" value="1"/>
</dbReference>
<accession>A0A504JMG1</accession>
<dbReference type="Gene3D" id="3.40.50.2300">
    <property type="match status" value="1"/>
</dbReference>
<dbReference type="EC" id="2.7.13.3" evidence="2"/>
<feature type="domain" description="Histidine kinase" evidence="6">
    <location>
        <begin position="48"/>
        <end position="269"/>
    </location>
</feature>
<protein>
    <recommendedName>
        <fullName evidence="2">histidine kinase</fullName>
        <ecNumber evidence="2">2.7.13.3</ecNumber>
    </recommendedName>
</protein>
<dbReference type="SUPFAM" id="SSF52172">
    <property type="entry name" value="CheY-like"/>
    <property type="match status" value="1"/>
</dbReference>
<dbReference type="InterPro" id="IPR036097">
    <property type="entry name" value="HisK_dim/P_sf"/>
</dbReference>
<keyword evidence="4" id="KW-0902">Two-component regulatory system</keyword>
<dbReference type="Proteomes" id="UP000315540">
    <property type="component" value="Unassembled WGS sequence"/>
</dbReference>
<gene>
    <name evidence="8" type="ORF">FHK87_01750</name>
</gene>
<evidence type="ECO:0000313" key="9">
    <source>
        <dbReference type="Proteomes" id="UP000315540"/>
    </source>
</evidence>
<dbReference type="SUPFAM" id="SSF55874">
    <property type="entry name" value="ATPase domain of HSP90 chaperone/DNA topoisomerase II/histidine kinase"/>
    <property type="match status" value="1"/>
</dbReference>
<keyword evidence="9" id="KW-1185">Reference proteome</keyword>
<dbReference type="Pfam" id="PF00072">
    <property type="entry name" value="Response_reg"/>
    <property type="match status" value="1"/>
</dbReference>
<dbReference type="OrthoDB" id="9790442at2"/>
<evidence type="ECO:0000259" key="7">
    <source>
        <dbReference type="PROSITE" id="PS50110"/>
    </source>
</evidence>
<dbReference type="InterPro" id="IPR003594">
    <property type="entry name" value="HATPase_dom"/>
</dbReference>
<dbReference type="RefSeq" id="WP_140589052.1">
    <property type="nucleotide sequence ID" value="NZ_VFWZ01000001.1"/>
</dbReference>
<dbReference type="AlphaFoldDB" id="A0A504JMG1"/>
<reference evidence="8 9" key="1">
    <citation type="submission" date="2019-06" db="EMBL/GenBank/DDBJ databases">
        <authorList>
            <person name="Meng X."/>
        </authorList>
    </citation>
    <scope>NUCLEOTIDE SEQUENCE [LARGE SCALE GENOMIC DNA]</scope>
    <source>
        <strain evidence="8 9">M625</strain>
    </source>
</reference>
<dbReference type="PROSITE" id="PS50110">
    <property type="entry name" value="RESPONSE_REGULATORY"/>
    <property type="match status" value="1"/>
</dbReference>
<sequence>MVYFIIIGVLLLCIIVVLIRFQKANKELKTLKKEAEQRFDMQQSFISSLSQELRTPLYGIMGLTNLLVEEYPDLKEDKNLKSLKFSGNYLLTLISNVLHVNFLESDDVVVQNNTFDLKEMSQNVLNSFSYATENSGNVLHFDFDPEIDETVNGDSSILSQILINLISNALRFSQNGNVYFSVNLIRKFEKTSKISFKIKHDGSEVSPEEHQSIYREFINIEKAQKSYLNTAGINSKIVKRLTKAIQGEIIIQNKNRVGSEYVLVTELNIPEVKKSSDQNHPLSMAPKSSFTALIVDDNKLNLLVADKILSKENFKCTTIDNGFDAIELVKNNDYDIILMDINMPKLNGIGTTKRIREFNITTPIIALTAVDVTQLNKQIMQAGLNDYILKPYDKNHLLEMIYKHLANNPIYN</sequence>
<evidence type="ECO:0000313" key="8">
    <source>
        <dbReference type="EMBL" id="TPN88968.1"/>
    </source>
</evidence>
<dbReference type="SMART" id="SM00388">
    <property type="entry name" value="HisKA"/>
    <property type="match status" value="1"/>
</dbReference>
<dbReference type="PROSITE" id="PS50109">
    <property type="entry name" value="HIS_KIN"/>
    <property type="match status" value="1"/>
</dbReference>
<evidence type="ECO:0000256" key="1">
    <source>
        <dbReference type="ARBA" id="ARBA00000085"/>
    </source>
</evidence>
<evidence type="ECO:0000256" key="3">
    <source>
        <dbReference type="ARBA" id="ARBA00022553"/>
    </source>
</evidence>
<dbReference type="SMART" id="SM00387">
    <property type="entry name" value="HATPase_c"/>
    <property type="match status" value="1"/>
</dbReference>
<feature type="modified residue" description="4-aspartylphosphate" evidence="5">
    <location>
        <position position="340"/>
    </location>
</feature>
<dbReference type="Pfam" id="PF00512">
    <property type="entry name" value="HisKA"/>
    <property type="match status" value="1"/>
</dbReference>